<proteinExistence type="predicted"/>
<dbReference type="AlphaFoldDB" id="A0A3P1CDA9"/>
<dbReference type="Proteomes" id="UP000274271">
    <property type="component" value="Unassembled WGS sequence"/>
</dbReference>
<dbReference type="EMBL" id="RQJP01000005">
    <property type="protein sequence ID" value="RRB11295.1"/>
    <property type="molecule type" value="Genomic_DNA"/>
</dbReference>
<reference evidence="1 2" key="1">
    <citation type="submission" date="2018-11" db="EMBL/GenBank/DDBJ databases">
        <authorList>
            <person name="Zhou Z."/>
            <person name="Wang G."/>
        </authorList>
    </citation>
    <scope>NUCLEOTIDE SEQUENCE [LARGE SCALE GENOMIC DNA]</scope>
    <source>
        <strain evidence="1 2">KCTC42998</strain>
    </source>
</reference>
<sequence length="101" mass="11233">MNLNQNPTLDQLIQILNTVGYNHKSYILYVNKTGDVHLSALRACTTAGVGYANGNSLQFVLDTFLIGKGYTGRQATQDLDWMKKVLSELNHHWACQTTGFA</sequence>
<organism evidence="1 2">
    <name type="scientific">Larkinella knui</name>
    <dbReference type="NCBI Taxonomy" id="2025310"/>
    <lineage>
        <taxon>Bacteria</taxon>
        <taxon>Pseudomonadati</taxon>
        <taxon>Bacteroidota</taxon>
        <taxon>Cytophagia</taxon>
        <taxon>Cytophagales</taxon>
        <taxon>Spirosomataceae</taxon>
        <taxon>Larkinella</taxon>
    </lineage>
</organism>
<comment type="caution">
    <text evidence="1">The sequence shown here is derived from an EMBL/GenBank/DDBJ whole genome shotgun (WGS) entry which is preliminary data.</text>
</comment>
<gene>
    <name evidence="1" type="ORF">EHT87_22660</name>
</gene>
<protein>
    <submittedName>
        <fullName evidence="1">Uncharacterized protein</fullName>
    </submittedName>
</protein>
<dbReference type="OrthoDB" id="958421at2"/>
<evidence type="ECO:0000313" key="1">
    <source>
        <dbReference type="EMBL" id="RRB11295.1"/>
    </source>
</evidence>
<name>A0A3P1CDA9_9BACT</name>
<keyword evidence="2" id="KW-1185">Reference proteome</keyword>
<dbReference type="RefSeq" id="WP_124908965.1">
    <property type="nucleotide sequence ID" value="NZ_RQJP01000005.1"/>
</dbReference>
<accession>A0A3P1CDA9</accession>
<evidence type="ECO:0000313" key="2">
    <source>
        <dbReference type="Proteomes" id="UP000274271"/>
    </source>
</evidence>